<evidence type="ECO:0000313" key="6">
    <source>
        <dbReference type="Proteomes" id="UP000034293"/>
    </source>
</evidence>
<reference evidence="5 6" key="1">
    <citation type="journal article" date="2015" name="Nature">
        <title>rRNA introns, odd ribosomes, and small enigmatic genomes across a large radiation of phyla.</title>
        <authorList>
            <person name="Brown C.T."/>
            <person name="Hug L.A."/>
            <person name="Thomas B.C."/>
            <person name="Sharon I."/>
            <person name="Castelle C.J."/>
            <person name="Singh A."/>
            <person name="Wilkins M.J."/>
            <person name="Williams K.H."/>
            <person name="Banfield J.F."/>
        </authorList>
    </citation>
    <scope>NUCLEOTIDE SEQUENCE [LARGE SCALE GENOMIC DNA]</scope>
</reference>
<dbReference type="Proteomes" id="UP000034293">
    <property type="component" value="Unassembled WGS sequence"/>
</dbReference>
<keyword evidence="4" id="KW-0472">Membrane</keyword>
<evidence type="ECO:0000256" key="2">
    <source>
        <dbReference type="ARBA" id="ARBA00022676"/>
    </source>
</evidence>
<dbReference type="SUPFAM" id="SSF53448">
    <property type="entry name" value="Nucleotide-diphospho-sugar transferases"/>
    <property type="match status" value="1"/>
</dbReference>
<dbReference type="AlphaFoldDB" id="A0A0G0VPT6"/>
<accession>A0A0G0VPT6</accession>
<sequence>MKNHLSKKNKIGIIVVHYGNPQDTIELLGSLSKINIFNGILYLVDNDPKNRLRKIPQYNFKINYIKSKKNLGWAGGADFAARKAYSQGCDTLCFLTCDTVINDKFFLDKMTKPLGDTKIGATIPLVVFHNNPNRIWSAGGKLYKLIAYTKHYDYNRFVTIKNLNKYPDFGGIGLTMRSDVYKKIGGWDPNYFLYYEDVDICFKILKRKLKIKLVSQAIVEHKATTPSRGIEMKLSPFSSFHYGRSAFIFIKKNLTGFGVLTAIFGQIFIRAPLFMIAMMRQNNFKALKSYVHGSLSGVKEVLF</sequence>
<evidence type="ECO:0000256" key="4">
    <source>
        <dbReference type="SAM" id="Phobius"/>
    </source>
</evidence>
<dbReference type="InterPro" id="IPR029044">
    <property type="entry name" value="Nucleotide-diphossugar_trans"/>
</dbReference>
<evidence type="ECO:0000256" key="3">
    <source>
        <dbReference type="ARBA" id="ARBA00022679"/>
    </source>
</evidence>
<dbReference type="GO" id="GO:0016757">
    <property type="term" value="F:glycosyltransferase activity"/>
    <property type="evidence" value="ECO:0007669"/>
    <property type="project" value="UniProtKB-KW"/>
</dbReference>
<evidence type="ECO:0000256" key="1">
    <source>
        <dbReference type="ARBA" id="ARBA00006739"/>
    </source>
</evidence>
<dbReference type="EMBL" id="LBZA01000001">
    <property type="protein sequence ID" value="KKR64757.1"/>
    <property type="molecule type" value="Genomic_DNA"/>
</dbReference>
<dbReference type="PANTHER" id="PTHR43179:SF12">
    <property type="entry name" value="GALACTOFURANOSYLTRANSFERASE GLFT2"/>
    <property type="match status" value="1"/>
</dbReference>
<comment type="similarity">
    <text evidence="1">Belongs to the glycosyltransferase 2 family.</text>
</comment>
<keyword evidence="3 5" id="KW-0808">Transferase</keyword>
<dbReference type="Gene3D" id="3.90.550.10">
    <property type="entry name" value="Spore Coat Polysaccharide Biosynthesis Protein SpsA, Chain A"/>
    <property type="match status" value="1"/>
</dbReference>
<feature type="transmembrane region" description="Helical" evidence="4">
    <location>
        <begin position="254"/>
        <end position="279"/>
    </location>
</feature>
<comment type="caution">
    <text evidence="5">The sequence shown here is derived from an EMBL/GenBank/DDBJ whole genome shotgun (WGS) entry which is preliminary data.</text>
</comment>
<evidence type="ECO:0000313" key="5">
    <source>
        <dbReference type="EMBL" id="KKR64757.1"/>
    </source>
</evidence>
<keyword evidence="4" id="KW-1133">Transmembrane helix</keyword>
<protein>
    <submittedName>
        <fullName evidence="5">Putative glycosyltransferase</fullName>
    </submittedName>
</protein>
<proteinExistence type="inferred from homology"/>
<keyword evidence="2" id="KW-0328">Glycosyltransferase</keyword>
<name>A0A0G0VPT6_9BACT</name>
<organism evidence="5 6">
    <name type="scientific">Candidatus Woesebacteria bacterium GW2011_GWA1_40_43</name>
    <dbReference type="NCBI Taxonomy" id="1618553"/>
    <lineage>
        <taxon>Bacteria</taxon>
        <taxon>Candidatus Woeseibacteriota</taxon>
    </lineage>
</organism>
<dbReference type="Pfam" id="PF13641">
    <property type="entry name" value="Glyco_tranf_2_3"/>
    <property type="match status" value="1"/>
</dbReference>
<dbReference type="PANTHER" id="PTHR43179">
    <property type="entry name" value="RHAMNOSYLTRANSFERASE WBBL"/>
    <property type="match status" value="1"/>
</dbReference>
<gene>
    <name evidence="5" type="ORF">UU02_C0001G0011</name>
</gene>
<keyword evidence="4" id="KW-0812">Transmembrane</keyword>